<dbReference type="Pfam" id="PF00300">
    <property type="entry name" value="His_Phos_1"/>
    <property type="match status" value="1"/>
</dbReference>
<accession>A0A418V6H7</accession>
<dbReference type="EMBL" id="QYUJ01000014">
    <property type="protein sequence ID" value="RJF71692.1"/>
    <property type="molecule type" value="Genomic_DNA"/>
</dbReference>
<proteinExistence type="predicted"/>
<sequence>MTRTLHLIKHGKPFVIPGVPAHEWELASDALQGLPGLVERLQPRPDIVISSEEPKAKATAQGLAAALGVRHRPMLGLHEQLRYTAPFHADVQDFQADIHRLFAHPDDLVSGEESAADARRRFGHAVNAAMQANPQQTVAIVAHGTVISLLAAHAAGVDALELWQALTFLDVVTLSWPELKLQAARS</sequence>
<dbReference type="OrthoDB" id="34197at2"/>
<dbReference type="Proteomes" id="UP000286287">
    <property type="component" value="Unassembled WGS sequence"/>
</dbReference>
<dbReference type="InterPro" id="IPR029033">
    <property type="entry name" value="His_PPase_superfam"/>
</dbReference>
<dbReference type="RefSeq" id="WP_119763121.1">
    <property type="nucleotide sequence ID" value="NZ_QYUJ01000014.1"/>
</dbReference>
<comment type="caution">
    <text evidence="1">The sequence shown here is derived from an EMBL/GenBank/DDBJ whole genome shotgun (WGS) entry which is preliminary data.</text>
</comment>
<dbReference type="InterPro" id="IPR013078">
    <property type="entry name" value="His_Pase_superF_clade-1"/>
</dbReference>
<keyword evidence="2" id="KW-1185">Reference proteome</keyword>
<protein>
    <submittedName>
        <fullName evidence="1">Histidine phosphatase family protein</fullName>
    </submittedName>
</protein>
<dbReference type="AlphaFoldDB" id="A0A418V6H7"/>
<reference evidence="1 2" key="1">
    <citation type="submission" date="2018-09" db="EMBL/GenBank/DDBJ databases">
        <authorList>
            <person name="Zhu H."/>
        </authorList>
    </citation>
    <scope>NUCLEOTIDE SEQUENCE [LARGE SCALE GENOMIC DNA]</scope>
    <source>
        <strain evidence="1 2">K2S05-167</strain>
    </source>
</reference>
<evidence type="ECO:0000313" key="1">
    <source>
        <dbReference type="EMBL" id="RJF71692.1"/>
    </source>
</evidence>
<organism evidence="1 2">
    <name type="scientific">Deinococcus cavernae</name>
    <dbReference type="NCBI Taxonomy" id="2320857"/>
    <lineage>
        <taxon>Bacteria</taxon>
        <taxon>Thermotogati</taxon>
        <taxon>Deinococcota</taxon>
        <taxon>Deinococci</taxon>
        <taxon>Deinococcales</taxon>
        <taxon>Deinococcaceae</taxon>
        <taxon>Deinococcus</taxon>
    </lineage>
</organism>
<dbReference type="SUPFAM" id="SSF53254">
    <property type="entry name" value="Phosphoglycerate mutase-like"/>
    <property type="match status" value="1"/>
</dbReference>
<gene>
    <name evidence="1" type="ORF">D3875_09030</name>
</gene>
<dbReference type="Gene3D" id="3.40.50.1240">
    <property type="entry name" value="Phosphoglycerate mutase-like"/>
    <property type="match status" value="1"/>
</dbReference>
<name>A0A418V6H7_9DEIO</name>
<evidence type="ECO:0000313" key="2">
    <source>
        <dbReference type="Proteomes" id="UP000286287"/>
    </source>
</evidence>